<feature type="compositionally biased region" description="Polar residues" evidence="1">
    <location>
        <begin position="95"/>
        <end position="104"/>
    </location>
</feature>
<proteinExistence type="predicted"/>
<dbReference type="AlphaFoldDB" id="A0A4P9XKW1"/>
<evidence type="ECO:0000313" key="2">
    <source>
        <dbReference type="EMBL" id="RKP05375.1"/>
    </source>
</evidence>
<evidence type="ECO:0000256" key="1">
    <source>
        <dbReference type="SAM" id="MobiDB-lite"/>
    </source>
</evidence>
<gene>
    <name evidence="3" type="ORF">THASP1DRAFT_31777</name>
    <name evidence="2" type="ORF">THASP1DRAFT_32780</name>
</gene>
<protein>
    <submittedName>
        <fullName evidence="3">Uncharacterized protein</fullName>
    </submittedName>
</protein>
<sequence>MSDTIGQLPLCSHASFASSQATAAADTDLRTTATAVILRFDMRFYSDSDTVVAMTTTSAVSDDSASNRHRWRSQLARRWRRGKKACAPVHPRQHGSLSPPSSSDELGVRVRHGAAICKWRSKTTRSFALRRERDRRKHTERRLRKQAFYALDRQLQDYNNCLVARLRFLESLPIHERSSWAETFREADSGSAALAWDASDVDDEMVDLVDAFDGRCSIAATASMAPALASPLTHLSSLHTQNDMTIYAAATSLYTSLEDAYDANDAANDADNDEDDEDENEDDDAYVITIDTYHY</sequence>
<accession>A0A4P9XKW1</accession>
<feature type="region of interest" description="Disordered" evidence="1">
    <location>
        <begin position="265"/>
        <end position="284"/>
    </location>
</feature>
<feature type="region of interest" description="Disordered" evidence="1">
    <location>
        <begin position="83"/>
        <end position="105"/>
    </location>
</feature>
<keyword evidence="4" id="KW-1185">Reference proteome</keyword>
<organism evidence="3 4">
    <name type="scientific">Thamnocephalis sphaerospora</name>
    <dbReference type="NCBI Taxonomy" id="78915"/>
    <lineage>
        <taxon>Eukaryota</taxon>
        <taxon>Fungi</taxon>
        <taxon>Fungi incertae sedis</taxon>
        <taxon>Zoopagomycota</taxon>
        <taxon>Zoopagomycotina</taxon>
        <taxon>Zoopagomycetes</taxon>
        <taxon>Zoopagales</taxon>
        <taxon>Sigmoideomycetaceae</taxon>
        <taxon>Thamnocephalis</taxon>
    </lineage>
</organism>
<dbReference type="EMBL" id="KZ992890">
    <property type="protein sequence ID" value="RKP06402.1"/>
    <property type="molecule type" value="Genomic_DNA"/>
</dbReference>
<name>A0A4P9XKW1_9FUNG</name>
<feature type="compositionally biased region" description="Acidic residues" evidence="1">
    <location>
        <begin position="268"/>
        <end position="284"/>
    </location>
</feature>
<reference evidence="4" key="1">
    <citation type="journal article" date="2018" name="Nat. Microbiol.">
        <title>Leveraging single-cell genomics to expand the fungal tree of life.</title>
        <authorList>
            <person name="Ahrendt S.R."/>
            <person name="Quandt C.A."/>
            <person name="Ciobanu D."/>
            <person name="Clum A."/>
            <person name="Salamov A."/>
            <person name="Andreopoulos B."/>
            <person name="Cheng J.F."/>
            <person name="Woyke T."/>
            <person name="Pelin A."/>
            <person name="Henrissat B."/>
            <person name="Reynolds N.K."/>
            <person name="Benny G.L."/>
            <person name="Smith M.E."/>
            <person name="James T.Y."/>
            <person name="Grigoriev I.V."/>
        </authorList>
    </citation>
    <scope>NUCLEOTIDE SEQUENCE [LARGE SCALE GENOMIC DNA]</scope>
    <source>
        <strain evidence="4">RSA 1356</strain>
    </source>
</reference>
<dbReference type="OrthoDB" id="2257833at2759"/>
<evidence type="ECO:0000313" key="3">
    <source>
        <dbReference type="EMBL" id="RKP06402.1"/>
    </source>
</evidence>
<evidence type="ECO:0000313" key="4">
    <source>
        <dbReference type="Proteomes" id="UP000271241"/>
    </source>
</evidence>
<dbReference type="EMBL" id="KZ993150">
    <property type="protein sequence ID" value="RKP05375.1"/>
    <property type="molecule type" value="Genomic_DNA"/>
</dbReference>
<dbReference type="Proteomes" id="UP000271241">
    <property type="component" value="Unassembled WGS sequence"/>
</dbReference>
<reference evidence="3" key="2">
    <citation type="submission" date="2018-07" db="EMBL/GenBank/DDBJ databases">
        <title>Leveraging single-cell genomics to expand the Fungal Tree of Life.</title>
        <authorList>
            <consortium name="DOE Joint Genome Institute"/>
            <person name="Ahrendt S.R."/>
            <person name="Quandt C.A."/>
            <person name="Ciobanu D."/>
            <person name="Clum A."/>
            <person name="Salamov A."/>
            <person name="Andreopoulos B."/>
            <person name="Cheng J.-F."/>
            <person name="Woyke T."/>
            <person name="Pelin A."/>
            <person name="Henrissat B."/>
            <person name="Reynolds N."/>
            <person name="Benny G.L."/>
            <person name="Smith M.E."/>
            <person name="James T.Y."/>
            <person name="Grigoriev I.V."/>
        </authorList>
    </citation>
    <scope>NUCLEOTIDE SEQUENCE</scope>
    <source>
        <strain evidence="3">RSA 1356</strain>
    </source>
</reference>